<feature type="transmembrane region" description="Helical" evidence="1">
    <location>
        <begin position="71"/>
        <end position="93"/>
    </location>
</feature>
<accession>A0A7C9V0W1</accession>
<organism evidence="2 3">
    <name type="scientific">Magnetospirillum aberrantis SpK</name>
    <dbReference type="NCBI Taxonomy" id="908842"/>
    <lineage>
        <taxon>Bacteria</taxon>
        <taxon>Pseudomonadati</taxon>
        <taxon>Pseudomonadota</taxon>
        <taxon>Alphaproteobacteria</taxon>
        <taxon>Rhodospirillales</taxon>
        <taxon>Rhodospirillaceae</taxon>
        <taxon>Magnetospirillum</taxon>
    </lineage>
</organism>
<dbReference type="EMBL" id="JAAIYP010000042">
    <property type="protein sequence ID" value="NFV81593.1"/>
    <property type="molecule type" value="Genomic_DNA"/>
</dbReference>
<feature type="transmembrane region" description="Helical" evidence="1">
    <location>
        <begin position="113"/>
        <end position="132"/>
    </location>
</feature>
<feature type="transmembrane region" description="Helical" evidence="1">
    <location>
        <begin position="278"/>
        <end position="297"/>
    </location>
</feature>
<name>A0A7C9V0W1_9PROT</name>
<keyword evidence="1" id="KW-1133">Transmembrane helix</keyword>
<feature type="transmembrane region" description="Helical" evidence="1">
    <location>
        <begin position="46"/>
        <end position="64"/>
    </location>
</feature>
<reference evidence="2 3" key="1">
    <citation type="submission" date="2020-02" db="EMBL/GenBank/DDBJ databases">
        <authorList>
            <person name="Dziuba M."/>
            <person name="Kuznetsov B."/>
            <person name="Mardanov A."/>
            <person name="Ravin N."/>
            <person name="Grouzdev D."/>
        </authorList>
    </citation>
    <scope>NUCLEOTIDE SEQUENCE [LARGE SCALE GENOMIC DNA]</scope>
    <source>
        <strain evidence="2 3">SpK</strain>
    </source>
</reference>
<protein>
    <submittedName>
        <fullName evidence="2">Uncharacterized protein</fullName>
    </submittedName>
</protein>
<sequence>MHGLLAAISHLMFLTPDAAPLAVPSPWEIKPSRHHAEMAVQLLALYGYRVILALPVYVLLCRLVRSTWRRLVLVVLLLCILGGWPALVVNAMFTLAQHVVNWPPSYYLFVDTILSFDWSMIGFLPLLALLILRGPVNWWQAMLMAAFGQVLMDNLGLVTGIALGLAGWRERGWRHGGVLLVAAGVGTVLVFSLFSTFGTLQMEESGLARAAEVEGVFNKMWAWLGYYWDIQAKYNFLWLNVTIANMLSVMMPAVLFSAAASAFMTETPLEAVETRRRVWAVLAPCVGFAVTVFIGMFKSGYGSDLGRQMLPLAVMTPFVFVVLAGRWRSRPA</sequence>
<keyword evidence="3" id="KW-1185">Reference proteome</keyword>
<evidence type="ECO:0000313" key="2">
    <source>
        <dbReference type="EMBL" id="NFV81593.1"/>
    </source>
</evidence>
<dbReference type="Proteomes" id="UP000480684">
    <property type="component" value="Unassembled WGS sequence"/>
</dbReference>
<feature type="transmembrane region" description="Helical" evidence="1">
    <location>
        <begin position="236"/>
        <end position="258"/>
    </location>
</feature>
<proteinExistence type="predicted"/>
<feature type="transmembrane region" description="Helical" evidence="1">
    <location>
        <begin position="178"/>
        <end position="200"/>
    </location>
</feature>
<keyword evidence="1" id="KW-0812">Transmembrane</keyword>
<feature type="transmembrane region" description="Helical" evidence="1">
    <location>
        <begin position="309"/>
        <end position="327"/>
    </location>
</feature>
<dbReference type="RefSeq" id="WP_163681797.1">
    <property type="nucleotide sequence ID" value="NZ_JAAIYP010000042.1"/>
</dbReference>
<dbReference type="AlphaFoldDB" id="A0A7C9V0W1"/>
<evidence type="ECO:0000313" key="3">
    <source>
        <dbReference type="Proteomes" id="UP000480684"/>
    </source>
</evidence>
<gene>
    <name evidence="2" type="ORF">G4223_15900</name>
</gene>
<comment type="caution">
    <text evidence="2">The sequence shown here is derived from an EMBL/GenBank/DDBJ whole genome shotgun (WGS) entry which is preliminary data.</text>
</comment>
<keyword evidence="1" id="KW-0472">Membrane</keyword>
<evidence type="ECO:0000256" key="1">
    <source>
        <dbReference type="SAM" id="Phobius"/>
    </source>
</evidence>